<dbReference type="AlphaFoldDB" id="A0A7G6WV00"/>
<evidence type="ECO:0000313" key="2">
    <source>
        <dbReference type="Proteomes" id="UP000515563"/>
    </source>
</evidence>
<dbReference type="KEGG" id="kqi:F1D05_07725"/>
<accession>A0A7G6WV00</accession>
<proteinExistence type="predicted"/>
<name>A0A7G6WV00_9ACTN</name>
<reference evidence="2" key="1">
    <citation type="submission" date="2019-09" db="EMBL/GenBank/DDBJ databases">
        <title>Antimicrobial potential of Antarctic Bacteria.</title>
        <authorList>
            <person name="Benaud N."/>
            <person name="Edwards R.J."/>
            <person name="Ferrari B.C."/>
        </authorList>
    </citation>
    <scope>NUCLEOTIDE SEQUENCE [LARGE SCALE GENOMIC DNA]</scope>
    <source>
        <strain evidence="2">SPB151</strain>
    </source>
</reference>
<reference evidence="1 2" key="2">
    <citation type="journal article" date="2020" name="Microbiol. Resour. Announc.">
        <title>Antarctic desert soil bacteria exhibit high novel natural product potential, evaluated through long-read genome sequencing and comparative genomics.</title>
        <authorList>
            <person name="Benaud N."/>
            <person name="Edwards R.J."/>
            <person name="Amos T.G."/>
            <person name="D'Agostino P.M."/>
            <person name="Gutierrez-Chavez C."/>
            <person name="Montgomery K."/>
            <person name="Nicetic I."/>
            <person name="Ferrari B.C."/>
        </authorList>
    </citation>
    <scope>NUCLEOTIDE SEQUENCE [LARGE SCALE GENOMIC DNA]</scope>
    <source>
        <strain evidence="1 2">SPB151</strain>
    </source>
</reference>
<organism evidence="1 2">
    <name type="scientific">Kribbella qitaiheensis</name>
    <dbReference type="NCBI Taxonomy" id="1544730"/>
    <lineage>
        <taxon>Bacteria</taxon>
        <taxon>Bacillati</taxon>
        <taxon>Actinomycetota</taxon>
        <taxon>Actinomycetes</taxon>
        <taxon>Propionibacteriales</taxon>
        <taxon>Kribbellaceae</taxon>
        <taxon>Kribbella</taxon>
    </lineage>
</organism>
<dbReference type="Proteomes" id="UP000515563">
    <property type="component" value="Chromosome"/>
</dbReference>
<gene>
    <name evidence="1" type="ORF">F1D05_07725</name>
</gene>
<protein>
    <submittedName>
        <fullName evidence="1">Uncharacterized protein</fullName>
    </submittedName>
</protein>
<evidence type="ECO:0000313" key="1">
    <source>
        <dbReference type="EMBL" id="QNE17815.1"/>
    </source>
</evidence>
<dbReference type="RefSeq" id="WP_185446644.1">
    <property type="nucleotide sequence ID" value="NZ_CP043661.1"/>
</dbReference>
<keyword evidence="2" id="KW-1185">Reference proteome</keyword>
<sequence>MPIKGASMSDKVETELEFKMGLEMLPLQFPKIDSWRSNPLSQAPPRSALFGDDRRTDPYQSSHLAIRLLSISVDNLHCLKTVISEGKSLHMYAPFGMLRAAIESSATVLWQLSPSRRKERVCRSLGLQYRDAKEERNAENVATARLHSSNQASSNRMRRIEGLAAAADLSEAELRQWVSTRTRQVREGGKHAQIGSQLTELTWQICSGMAHGQNWSTLSMLDRQEVASFGETVATYKLTANAMKIG</sequence>
<dbReference type="EMBL" id="CP043661">
    <property type="protein sequence ID" value="QNE17815.1"/>
    <property type="molecule type" value="Genomic_DNA"/>
</dbReference>